<proteinExistence type="predicted"/>
<dbReference type="AlphaFoldDB" id="A0A1W1HJ24"/>
<accession>A0A1W1HJ24</accession>
<dbReference type="EMBL" id="FWEV01000308">
    <property type="protein sequence ID" value="SLM32372.1"/>
    <property type="molecule type" value="Genomic_DNA"/>
</dbReference>
<organism evidence="1 2">
    <name type="scientific">Desulfamplus magnetovallimortis</name>
    <dbReference type="NCBI Taxonomy" id="1246637"/>
    <lineage>
        <taxon>Bacteria</taxon>
        <taxon>Pseudomonadati</taxon>
        <taxon>Thermodesulfobacteriota</taxon>
        <taxon>Desulfobacteria</taxon>
        <taxon>Desulfobacterales</taxon>
        <taxon>Desulfobacteraceae</taxon>
        <taxon>Desulfamplus</taxon>
    </lineage>
</organism>
<keyword evidence="2" id="KW-1185">Reference proteome</keyword>
<dbReference type="RefSeq" id="WP_139786707.1">
    <property type="nucleotide sequence ID" value="NZ_LT828542.1"/>
</dbReference>
<dbReference type="Proteomes" id="UP000191931">
    <property type="component" value="Unassembled WGS sequence"/>
</dbReference>
<gene>
    <name evidence="1" type="ORF">MTBBW1_640013</name>
</gene>
<reference evidence="1 2" key="1">
    <citation type="submission" date="2017-03" db="EMBL/GenBank/DDBJ databases">
        <authorList>
            <person name="Afonso C.L."/>
            <person name="Miller P.J."/>
            <person name="Scott M.A."/>
            <person name="Spackman E."/>
            <person name="Goraichik I."/>
            <person name="Dimitrov K.M."/>
            <person name="Suarez D.L."/>
            <person name="Swayne D.E."/>
        </authorList>
    </citation>
    <scope>NUCLEOTIDE SEQUENCE [LARGE SCALE GENOMIC DNA]</scope>
    <source>
        <strain evidence="1">PRJEB14757</strain>
    </source>
</reference>
<dbReference type="STRING" id="1246637.MTBBW1_640013"/>
<name>A0A1W1HJ24_9BACT</name>
<evidence type="ECO:0000313" key="1">
    <source>
        <dbReference type="EMBL" id="SLM32372.1"/>
    </source>
</evidence>
<sequence length="63" mass="7475">MSKPVDERVADPYPAKLRQERINRFMALPDQDREKYLMASTNDNIYQILENDTYEILKLVNTV</sequence>
<evidence type="ECO:0000313" key="2">
    <source>
        <dbReference type="Proteomes" id="UP000191931"/>
    </source>
</evidence>
<protein>
    <submittedName>
        <fullName evidence="1">Uncharacterized protein</fullName>
    </submittedName>
</protein>